<dbReference type="Gene3D" id="1.20.120.1020">
    <property type="entry name" value="Prion-inhibition and propagation, HeLo domain"/>
    <property type="match status" value="1"/>
</dbReference>
<dbReference type="OrthoDB" id="1911848at2759"/>
<evidence type="ECO:0000259" key="1">
    <source>
        <dbReference type="PROSITE" id="PS50011"/>
    </source>
</evidence>
<dbReference type="GO" id="GO:0004672">
    <property type="term" value="F:protein kinase activity"/>
    <property type="evidence" value="ECO:0007669"/>
    <property type="project" value="InterPro"/>
</dbReference>
<dbReference type="InterPro" id="IPR000719">
    <property type="entry name" value="Prot_kinase_dom"/>
</dbReference>
<proteinExistence type="predicted"/>
<dbReference type="EMBL" id="ML994631">
    <property type="protein sequence ID" value="KAF2186037.1"/>
    <property type="molecule type" value="Genomic_DNA"/>
</dbReference>
<dbReference type="Gene3D" id="1.10.510.10">
    <property type="entry name" value="Transferase(Phosphotransferase) domain 1"/>
    <property type="match status" value="1"/>
</dbReference>
<keyword evidence="3" id="KW-1185">Reference proteome</keyword>
<dbReference type="AlphaFoldDB" id="A0A6A6E256"/>
<dbReference type="Proteomes" id="UP000800200">
    <property type="component" value="Unassembled WGS sequence"/>
</dbReference>
<name>A0A6A6E256_9PEZI</name>
<gene>
    <name evidence="2" type="ORF">K469DRAFT_631435</name>
</gene>
<dbReference type="InterPro" id="IPR011009">
    <property type="entry name" value="Kinase-like_dom_sf"/>
</dbReference>
<protein>
    <recommendedName>
        <fullName evidence="1">Protein kinase domain-containing protein</fullName>
    </recommendedName>
</protein>
<feature type="domain" description="Protein kinase" evidence="1">
    <location>
        <begin position="258"/>
        <end position="583"/>
    </location>
</feature>
<dbReference type="InterPro" id="IPR038305">
    <property type="entry name" value="HeLo_sf"/>
</dbReference>
<evidence type="ECO:0000313" key="3">
    <source>
        <dbReference type="Proteomes" id="UP000800200"/>
    </source>
</evidence>
<evidence type="ECO:0000313" key="2">
    <source>
        <dbReference type="EMBL" id="KAF2186037.1"/>
    </source>
</evidence>
<dbReference type="PANTHER" id="PTHR37542:SF3">
    <property type="entry name" value="PRION-INHIBITION AND PROPAGATION HELO DOMAIN-CONTAINING PROTEIN"/>
    <property type="match status" value="1"/>
</dbReference>
<dbReference type="PANTHER" id="PTHR37542">
    <property type="entry name" value="HELO DOMAIN-CONTAINING PROTEIN-RELATED"/>
    <property type="match status" value="1"/>
</dbReference>
<dbReference type="GO" id="GO:0005524">
    <property type="term" value="F:ATP binding"/>
    <property type="evidence" value="ECO:0007669"/>
    <property type="project" value="InterPro"/>
</dbReference>
<dbReference type="PROSITE" id="PS50011">
    <property type="entry name" value="PROTEIN_KINASE_DOM"/>
    <property type="match status" value="1"/>
</dbReference>
<dbReference type="SUPFAM" id="SSF56112">
    <property type="entry name" value="Protein kinase-like (PK-like)"/>
    <property type="match status" value="1"/>
</dbReference>
<reference evidence="2" key="1">
    <citation type="journal article" date="2020" name="Stud. Mycol.">
        <title>101 Dothideomycetes genomes: a test case for predicting lifestyles and emergence of pathogens.</title>
        <authorList>
            <person name="Haridas S."/>
            <person name="Albert R."/>
            <person name="Binder M."/>
            <person name="Bloem J."/>
            <person name="Labutti K."/>
            <person name="Salamov A."/>
            <person name="Andreopoulos B."/>
            <person name="Baker S."/>
            <person name="Barry K."/>
            <person name="Bills G."/>
            <person name="Bluhm B."/>
            <person name="Cannon C."/>
            <person name="Castanera R."/>
            <person name="Culley D."/>
            <person name="Daum C."/>
            <person name="Ezra D."/>
            <person name="Gonzalez J."/>
            <person name="Henrissat B."/>
            <person name="Kuo A."/>
            <person name="Liang C."/>
            <person name="Lipzen A."/>
            <person name="Lutzoni F."/>
            <person name="Magnuson J."/>
            <person name="Mondo S."/>
            <person name="Nolan M."/>
            <person name="Ohm R."/>
            <person name="Pangilinan J."/>
            <person name="Park H.-J."/>
            <person name="Ramirez L."/>
            <person name="Alfaro M."/>
            <person name="Sun H."/>
            <person name="Tritt A."/>
            <person name="Yoshinaga Y."/>
            <person name="Zwiers L.-H."/>
            <person name="Turgeon B."/>
            <person name="Goodwin S."/>
            <person name="Spatafora J."/>
            <person name="Crous P."/>
            <person name="Grigoriev I."/>
        </authorList>
    </citation>
    <scope>NUCLEOTIDE SEQUENCE</scope>
    <source>
        <strain evidence="2">CBS 207.26</strain>
    </source>
</reference>
<accession>A0A6A6E256</accession>
<sequence>MEPVSLSFAVVAAFKDAYLTAKFIRNTAHSIKHFRGEQSSLVTRLNVQILRLKNFSRIFCGVNGNDVDMSLLETVPNQYLQTVRDIFAELQQVLASYTTLAASIDPEYQKYSPTSPHFRLDLSKVILQIDDAPLAEELEADGDDMNGNHNGNTSEAKRKSWFFFGRSSGSSKTKNRLSKGLPSVKSLPPSVQWLFTKDELEDTLGKFKEWNNELQHLIAPLLAGFGYYENKKLQERLQPDGEENIFEGHLELHKLSEEKEGGPKGKGSCQDYLIPWKEAELKMSQPRVLVEYKQIGNPLNQDEKRAETSSMSRPESELYAPQLANLLRTAGKHSFHTLPFNAYAWDVEKFQYAFLFDYPSDAGVREPQSLHDCILSGEPQFKLELKQRFHVAQTVVRAIGAFHSDGWVHKSVRSHAVKFFFGKDGKMCDFNNPYLTDFEFSRPDGGKTRLVARAVDVEHDVYRHPERYGQKPSANFRRIHDIYSLGVVLLEIGLWQTAKQIHDEIILYNLGGNSPVGGLPAKMIKEAFLQDASTRLAHRMGSSYQEAVISCLNEDWDEYVDRREFASEFQNRVVQKVDIKAFVG</sequence>
<organism evidence="2 3">
    <name type="scientific">Zopfia rhizophila CBS 207.26</name>
    <dbReference type="NCBI Taxonomy" id="1314779"/>
    <lineage>
        <taxon>Eukaryota</taxon>
        <taxon>Fungi</taxon>
        <taxon>Dikarya</taxon>
        <taxon>Ascomycota</taxon>
        <taxon>Pezizomycotina</taxon>
        <taxon>Dothideomycetes</taxon>
        <taxon>Dothideomycetes incertae sedis</taxon>
        <taxon>Zopfiaceae</taxon>
        <taxon>Zopfia</taxon>
    </lineage>
</organism>